<dbReference type="AlphaFoldDB" id="A0A816IXM7"/>
<reference evidence="2" key="1">
    <citation type="submission" date="2021-01" db="EMBL/GenBank/DDBJ databases">
        <authorList>
            <consortium name="Genoscope - CEA"/>
            <person name="William W."/>
        </authorList>
    </citation>
    <scope>NUCLEOTIDE SEQUENCE</scope>
</reference>
<dbReference type="Proteomes" id="UP001295469">
    <property type="component" value="Chromosome C09"/>
</dbReference>
<feature type="compositionally biased region" description="Basic and acidic residues" evidence="1">
    <location>
        <begin position="1"/>
        <end position="11"/>
    </location>
</feature>
<feature type="region of interest" description="Disordered" evidence="1">
    <location>
        <begin position="1"/>
        <end position="30"/>
    </location>
</feature>
<name>A0A816IXM7_BRANA</name>
<evidence type="ECO:0000256" key="1">
    <source>
        <dbReference type="SAM" id="MobiDB-lite"/>
    </source>
</evidence>
<organism evidence="2">
    <name type="scientific">Brassica napus</name>
    <name type="common">Rape</name>
    <dbReference type="NCBI Taxonomy" id="3708"/>
    <lineage>
        <taxon>Eukaryota</taxon>
        <taxon>Viridiplantae</taxon>
        <taxon>Streptophyta</taxon>
        <taxon>Embryophyta</taxon>
        <taxon>Tracheophyta</taxon>
        <taxon>Spermatophyta</taxon>
        <taxon>Magnoliopsida</taxon>
        <taxon>eudicotyledons</taxon>
        <taxon>Gunneridae</taxon>
        <taxon>Pentapetalae</taxon>
        <taxon>rosids</taxon>
        <taxon>malvids</taxon>
        <taxon>Brassicales</taxon>
        <taxon>Brassicaceae</taxon>
        <taxon>Brassiceae</taxon>
        <taxon>Brassica</taxon>
    </lineage>
</organism>
<proteinExistence type="predicted"/>
<sequence>MRKASRFESKIDVGSGKSKPNKKSRRGLQAPSFEEVIKVIDKKESEIKEIPKQKSIRKLKSKPQWS</sequence>
<dbReference type="EMBL" id="HG994373">
    <property type="protein sequence ID" value="CAF1715343.1"/>
    <property type="molecule type" value="Genomic_DNA"/>
</dbReference>
<evidence type="ECO:0000313" key="2">
    <source>
        <dbReference type="EMBL" id="CAF1715343.1"/>
    </source>
</evidence>
<accession>A0A816IXM7</accession>
<gene>
    <name evidence="2" type="ORF">DARMORV10_C09P02080.1</name>
</gene>
<protein>
    <submittedName>
        <fullName evidence="2">(rape) hypothetical protein</fullName>
    </submittedName>
</protein>